<keyword evidence="1" id="KW-0472">Membrane</keyword>
<name>A0A1U7CRH4_9BACT</name>
<protein>
    <recommendedName>
        <fullName evidence="3">Ice-binding protein C-terminal domain-containing protein</fullName>
    </recommendedName>
</protein>
<dbReference type="InterPro" id="IPR011042">
    <property type="entry name" value="6-blade_b-propeller_TolB-like"/>
</dbReference>
<dbReference type="Pfam" id="PF07589">
    <property type="entry name" value="PEP-CTERM"/>
    <property type="match status" value="1"/>
</dbReference>
<keyword evidence="1" id="KW-1133">Transmembrane helix</keyword>
<feature type="signal peptide" evidence="2">
    <location>
        <begin position="1"/>
        <end position="19"/>
    </location>
</feature>
<dbReference type="AlphaFoldDB" id="A0A1U7CRH4"/>
<keyword evidence="2" id="KW-0732">Signal</keyword>
<dbReference type="SUPFAM" id="SSF63829">
    <property type="entry name" value="Calcium-dependent phosphotriesterase"/>
    <property type="match status" value="1"/>
</dbReference>
<dbReference type="Gene3D" id="2.120.10.30">
    <property type="entry name" value="TolB, C-terminal domain"/>
    <property type="match status" value="1"/>
</dbReference>
<proteinExistence type="predicted"/>
<evidence type="ECO:0000259" key="3">
    <source>
        <dbReference type="Pfam" id="PF07589"/>
    </source>
</evidence>
<evidence type="ECO:0000256" key="1">
    <source>
        <dbReference type="SAM" id="Phobius"/>
    </source>
</evidence>
<reference evidence="5" key="1">
    <citation type="submission" date="2016-12" db="EMBL/GenBank/DDBJ databases">
        <title>Comparative genomics of four Isosphaeraceae planctomycetes: a common pool of plasmids and glycoside hydrolase genes.</title>
        <authorList>
            <person name="Ivanova A."/>
        </authorList>
    </citation>
    <scope>NUCLEOTIDE SEQUENCE [LARGE SCALE GENOMIC DNA]</scope>
    <source>
        <strain evidence="5">PX4</strain>
    </source>
</reference>
<organism evidence="4 5">
    <name type="scientific">Paludisphaera borealis</name>
    <dbReference type="NCBI Taxonomy" id="1387353"/>
    <lineage>
        <taxon>Bacteria</taxon>
        <taxon>Pseudomonadati</taxon>
        <taxon>Planctomycetota</taxon>
        <taxon>Planctomycetia</taxon>
        <taxon>Isosphaerales</taxon>
        <taxon>Isosphaeraceae</taxon>
        <taxon>Paludisphaera</taxon>
    </lineage>
</organism>
<dbReference type="OrthoDB" id="30052at2"/>
<dbReference type="RefSeq" id="WP_076346958.1">
    <property type="nucleotide sequence ID" value="NZ_CP019082.1"/>
</dbReference>
<dbReference type="Proteomes" id="UP000186309">
    <property type="component" value="Chromosome"/>
</dbReference>
<feature type="domain" description="Ice-binding protein C-terminal" evidence="3">
    <location>
        <begin position="311"/>
        <end position="336"/>
    </location>
</feature>
<dbReference type="InterPro" id="IPR013424">
    <property type="entry name" value="Ice-binding_C"/>
</dbReference>
<sequence length="338" mass="35761">MKRFLICAVAAACCCVASADTRAGFTIGDIYATYNELHDENAVARYDSTGAYLGSIAMPATSIYGSTRGLGFGPDGLLYVVQDQLHQDANFNLVNQVGVLAFDSTGALKESYTYDGPGSNMNNISYGKISFDSSGHFFVGAGGGLLEFTEGSPGSGNLVFPTSNYGVFDVKTLANGHMLVASAYDIYELDGSGHVVRDLTQAENGANPYRFVDLRGLEYDASTGVLYASMLSDSSHYFQVMKIDYATGALLGAKTFTYADDLFLGADGRLLVGSRTQTPIFLDKDLNSLGSFSSDAGPRMFVTQFGPAASAVPEPASFAMLGVGVATILAAARSRRTR</sequence>
<evidence type="ECO:0000313" key="5">
    <source>
        <dbReference type="Proteomes" id="UP000186309"/>
    </source>
</evidence>
<keyword evidence="5" id="KW-1185">Reference proteome</keyword>
<feature type="chain" id="PRO_5012346359" description="Ice-binding protein C-terminal domain-containing protein" evidence="2">
    <location>
        <begin position="20"/>
        <end position="338"/>
    </location>
</feature>
<feature type="transmembrane region" description="Helical" evidence="1">
    <location>
        <begin position="315"/>
        <end position="332"/>
    </location>
</feature>
<evidence type="ECO:0000256" key="2">
    <source>
        <dbReference type="SAM" id="SignalP"/>
    </source>
</evidence>
<dbReference type="EMBL" id="CP019082">
    <property type="protein sequence ID" value="APW61532.1"/>
    <property type="molecule type" value="Genomic_DNA"/>
</dbReference>
<gene>
    <name evidence="4" type="ORF">BSF38_03048</name>
</gene>
<keyword evidence="1" id="KW-0812">Transmembrane</keyword>
<accession>A0A1U7CRH4</accession>
<dbReference type="KEGG" id="pbor:BSF38_03048"/>
<evidence type="ECO:0000313" key="4">
    <source>
        <dbReference type="EMBL" id="APW61532.1"/>
    </source>
</evidence>